<keyword evidence="4 15" id="KW-0138">CF(0)</keyword>
<dbReference type="PANTHER" id="PTHR33445">
    <property type="entry name" value="ATP SYNTHASE SUBUNIT B', CHLOROPLASTIC"/>
    <property type="match status" value="1"/>
</dbReference>
<dbReference type="PANTHER" id="PTHR33445:SF1">
    <property type="entry name" value="ATP SYNTHASE SUBUNIT B"/>
    <property type="match status" value="1"/>
</dbReference>
<reference evidence="18" key="3">
    <citation type="journal article" date="2018" name="Genome Announc.">
        <title>Complete Genome Sequences of Three Moraxella osloensis Strains Isolated from Human Skin.</title>
        <authorList>
            <person name="Lim J.Y."/>
            <person name="Hwang I."/>
            <person name="Ganzorig M."/>
            <person name="Huang S.L."/>
            <person name="Cho G.S."/>
            <person name="Franz C.M.A.P."/>
            <person name="Lee K."/>
        </authorList>
    </citation>
    <scope>NUCLEOTIDE SEQUENCE</scope>
    <source>
        <strain evidence="18">NP7</strain>
    </source>
</reference>
<dbReference type="HAMAP" id="MF_01398">
    <property type="entry name" value="ATP_synth_b_bprime"/>
    <property type="match status" value="1"/>
</dbReference>
<evidence type="ECO:0000256" key="11">
    <source>
        <dbReference type="ARBA" id="ARBA00025198"/>
    </source>
</evidence>
<evidence type="ECO:0000256" key="6">
    <source>
        <dbReference type="ARBA" id="ARBA00022781"/>
    </source>
</evidence>
<dbReference type="NCBIfam" id="NF004411">
    <property type="entry name" value="PRK05759.1-2"/>
    <property type="match status" value="1"/>
</dbReference>
<keyword evidence="17" id="KW-0175">Coiled coil</keyword>
<keyword evidence="7 15" id="KW-1133">Transmembrane helix</keyword>
<evidence type="ECO:0000313" key="22">
    <source>
        <dbReference type="Proteomes" id="UP000234914"/>
    </source>
</evidence>
<dbReference type="NCBIfam" id="TIGR01144">
    <property type="entry name" value="ATP_synt_b"/>
    <property type="match status" value="1"/>
</dbReference>
<comment type="subcellular location">
    <subcellularLocation>
        <location evidence="15">Cell membrane</location>
        <topology evidence="15">Single-pass membrane protein</topology>
    </subcellularLocation>
    <subcellularLocation>
        <location evidence="14">Endomembrane system</location>
        <topology evidence="14">Single-pass membrane protein</topology>
    </subcellularLocation>
</comment>
<dbReference type="EMBL" id="PKJS01000009">
    <property type="protein sequence ID" value="PKZ68581.1"/>
    <property type="molecule type" value="Genomic_DNA"/>
</dbReference>
<evidence type="ECO:0000256" key="4">
    <source>
        <dbReference type="ARBA" id="ARBA00022547"/>
    </source>
</evidence>
<evidence type="ECO:0000313" key="21">
    <source>
        <dbReference type="Proteomes" id="UP000229340"/>
    </source>
</evidence>
<evidence type="ECO:0000313" key="23">
    <source>
        <dbReference type="Proteomes" id="UP000255230"/>
    </source>
</evidence>
<evidence type="ECO:0000256" key="2">
    <source>
        <dbReference type="ARBA" id="ARBA00022448"/>
    </source>
</evidence>
<keyword evidence="2 15" id="KW-0813">Transport</keyword>
<evidence type="ECO:0000313" key="20">
    <source>
        <dbReference type="EMBL" id="STY96314.1"/>
    </source>
</evidence>
<feature type="coiled-coil region" evidence="17">
    <location>
        <begin position="44"/>
        <end position="126"/>
    </location>
</feature>
<organism evidence="19 22">
    <name type="scientific">Faucicola osloensis</name>
    <name type="common">Moraxella osloensis</name>
    <dbReference type="NCBI Taxonomy" id="34062"/>
    <lineage>
        <taxon>Bacteria</taxon>
        <taxon>Pseudomonadati</taxon>
        <taxon>Pseudomonadota</taxon>
        <taxon>Gammaproteobacteria</taxon>
        <taxon>Moraxellales</taxon>
        <taxon>Moraxellaceae</taxon>
        <taxon>Faucicola</taxon>
    </lineage>
</organism>
<dbReference type="SUPFAM" id="SSF81573">
    <property type="entry name" value="F1F0 ATP synthase subunit B, membrane domain"/>
    <property type="match status" value="1"/>
</dbReference>
<dbReference type="Gene3D" id="1.20.5.620">
    <property type="entry name" value="F1F0 ATP synthase subunit B, membrane domain"/>
    <property type="match status" value="1"/>
</dbReference>
<dbReference type="Proteomes" id="UP000255230">
    <property type="component" value="Unassembled WGS sequence"/>
</dbReference>
<dbReference type="EMBL" id="UGPY01000001">
    <property type="protein sequence ID" value="STY96314.1"/>
    <property type="molecule type" value="Genomic_DNA"/>
</dbReference>
<evidence type="ECO:0000256" key="15">
    <source>
        <dbReference type="HAMAP-Rule" id="MF_01398"/>
    </source>
</evidence>
<dbReference type="RefSeq" id="WP_062332969.1">
    <property type="nucleotide sequence ID" value="NZ_CALTVS010000010.1"/>
</dbReference>
<accession>A0A109WBT1</accession>
<evidence type="ECO:0000256" key="14">
    <source>
        <dbReference type="ARBA" id="ARBA00037847"/>
    </source>
</evidence>
<dbReference type="STRING" id="34062.AXE82_06945"/>
<gene>
    <name evidence="15 20" type="primary">atpF</name>
    <name evidence="19" type="ORF">CYJ96_08135</name>
    <name evidence="20" type="ORF">NCTC10465_00063</name>
    <name evidence="18" type="ORF">NP7_00310</name>
</gene>
<dbReference type="Proteomes" id="UP000229340">
    <property type="component" value="Chromosome"/>
</dbReference>
<keyword evidence="5 15" id="KW-0812">Transmembrane</keyword>
<dbReference type="GO" id="GO:0005886">
    <property type="term" value="C:plasma membrane"/>
    <property type="evidence" value="ECO:0007669"/>
    <property type="project" value="UniProtKB-SubCell"/>
</dbReference>
<evidence type="ECO:0000256" key="17">
    <source>
        <dbReference type="SAM" id="Coils"/>
    </source>
</evidence>
<sequence>MNINATLIGQSIAFAIFVMFCMKFVWPPLVAAISDRQRKIADGLNAAEKAKADLATASQVAEQELIAAKAKAASLIEQANKSANQMIEEARVQAQVEGERIRQQAREAIDQEINKARESLRAQVAELAVLGAEKILQEKVNPETHANMLNQLAAKL</sequence>
<reference evidence="20 23" key="5">
    <citation type="submission" date="2018-06" db="EMBL/GenBank/DDBJ databases">
        <authorList>
            <consortium name="Pathogen Informatics"/>
            <person name="Doyle S."/>
        </authorList>
    </citation>
    <scope>NUCLEOTIDE SEQUENCE [LARGE SCALE GENOMIC DNA]</scope>
    <source>
        <strain evidence="20 23">NCTC10465</strain>
    </source>
</reference>
<reference evidence="18" key="4">
    <citation type="journal article" date="2018" name="Misainmurhag Hoiji">
        <title>Complete genome sequence of multidrug-resistant Moraxella osloensis NP7 with multiple plasmids isolated from human skin.</title>
        <authorList>
            <person name="Ganzorig M."/>
            <person name="Lim J.Y."/>
            <person name="Hwang I."/>
            <person name="Lee K."/>
        </authorList>
    </citation>
    <scope>NUCLEOTIDE SEQUENCE</scope>
    <source>
        <strain evidence="18">NP7</strain>
    </source>
</reference>
<evidence type="ECO:0000256" key="5">
    <source>
        <dbReference type="ARBA" id="ARBA00022692"/>
    </source>
</evidence>
<dbReference type="GO" id="GO:0046961">
    <property type="term" value="F:proton-transporting ATPase activity, rotational mechanism"/>
    <property type="evidence" value="ECO:0007669"/>
    <property type="project" value="TreeGrafter"/>
</dbReference>
<keyword evidence="8 15" id="KW-0406">Ion transport</keyword>
<keyword evidence="23" id="KW-1185">Reference proteome</keyword>
<evidence type="ECO:0000256" key="13">
    <source>
        <dbReference type="ARBA" id="ARBA00026054"/>
    </source>
</evidence>
<dbReference type="Proteomes" id="UP000234914">
    <property type="component" value="Unassembled WGS sequence"/>
</dbReference>
<comment type="subunit">
    <text evidence="15">F-type ATPases have 2 components, F(1) - the catalytic core - and F(0) - the membrane proton channel. F(1) has five subunits: alpha(3), beta(3), gamma(1), delta(1), epsilon(1). F(0) has three main subunits: a(1), b(2) and c(10-14). The alpha and beta chains form an alternating ring which encloses part of the gamma chain. F(1) is attached to F(0) by a central stalk formed by the gamma and epsilon chains, while a peripheral stalk is formed by the delta and b chains.</text>
</comment>
<keyword evidence="3 15" id="KW-1003">Cell membrane</keyword>
<name>A0A109WBT1_FAUOS</name>
<evidence type="ECO:0000313" key="18">
    <source>
        <dbReference type="EMBL" id="ATR77861.1"/>
    </source>
</evidence>
<proteinExistence type="inferred from homology"/>
<keyword evidence="10 15" id="KW-0066">ATP synthesis</keyword>
<dbReference type="AlphaFoldDB" id="A0A109WBT1"/>
<evidence type="ECO:0000256" key="3">
    <source>
        <dbReference type="ARBA" id="ARBA00022475"/>
    </source>
</evidence>
<comment type="function">
    <text evidence="11 15">F(1)F(0) ATP synthase produces ATP from ADP in the presence of a proton or sodium gradient. F-type ATPases consist of two structural domains, F(1) containing the extramembraneous catalytic core and F(0) containing the membrane proton channel, linked together by a central stalk and a peripheral stalk. During catalysis, ATP synthesis in the catalytic domain of F(1) is coupled via a rotary mechanism of the central stalk subunits to proton translocation.</text>
</comment>
<evidence type="ECO:0000256" key="7">
    <source>
        <dbReference type="ARBA" id="ARBA00022989"/>
    </source>
</evidence>
<evidence type="ECO:0000256" key="12">
    <source>
        <dbReference type="ARBA" id="ARBA00025614"/>
    </source>
</evidence>
<comment type="similarity">
    <text evidence="1 15 16">Belongs to the ATPase B chain family.</text>
</comment>
<dbReference type="GO" id="GO:0046933">
    <property type="term" value="F:proton-transporting ATP synthase activity, rotational mechanism"/>
    <property type="evidence" value="ECO:0007669"/>
    <property type="project" value="UniProtKB-UniRule"/>
</dbReference>
<evidence type="ECO:0000256" key="9">
    <source>
        <dbReference type="ARBA" id="ARBA00023136"/>
    </source>
</evidence>
<dbReference type="GO" id="GO:0012505">
    <property type="term" value="C:endomembrane system"/>
    <property type="evidence" value="ECO:0007669"/>
    <property type="project" value="UniProtKB-SubCell"/>
</dbReference>
<dbReference type="InterPro" id="IPR005864">
    <property type="entry name" value="ATP_synth_F0_bsu_bac"/>
</dbReference>
<evidence type="ECO:0000256" key="8">
    <source>
        <dbReference type="ARBA" id="ARBA00023065"/>
    </source>
</evidence>
<dbReference type="InterPro" id="IPR002146">
    <property type="entry name" value="ATP_synth_b/b'su_bac/chlpt"/>
</dbReference>
<feature type="transmembrane region" description="Helical" evidence="15">
    <location>
        <begin position="12"/>
        <end position="33"/>
    </location>
</feature>
<evidence type="ECO:0000313" key="19">
    <source>
        <dbReference type="EMBL" id="PKZ68581.1"/>
    </source>
</evidence>
<comment type="subunit">
    <text evidence="13">F-type ATPases have 2 components, F(1) - the catalytic core - and F(0) - the membrane proton channel. F(1) has five subunits: alpha(3), beta(3), gamma(1), delta(1), epsilon(1). F(0) has four main subunits: a(1), b(2) and c(10-14). The alpha and beta chains form an alternating ring which encloses part of the gamma chain. F(1) is attached to F(0) by a central stalk formed by the gamma and epsilon chains, while a peripheral stalk is formed by the delta and b chains.</text>
</comment>
<dbReference type="GeneID" id="35777506"/>
<dbReference type="InterPro" id="IPR050059">
    <property type="entry name" value="ATP_synthase_B_chain"/>
</dbReference>
<reference evidence="21" key="1">
    <citation type="submission" date="2017-11" db="EMBL/GenBank/DDBJ databases">
        <title>Complete genome sequence of Moraxella osloensis NP7 isolated from human skin.</title>
        <authorList>
            <person name="Lee K."/>
            <person name="Lim J.Y."/>
            <person name="Hwang I."/>
        </authorList>
    </citation>
    <scope>NUCLEOTIDE SEQUENCE [LARGE SCALE GENOMIC DNA]</scope>
    <source>
        <strain evidence="21">NP7</strain>
    </source>
</reference>
<dbReference type="KEGG" id="mos:AXE82_06945"/>
<dbReference type="EMBL" id="CP024443">
    <property type="protein sequence ID" value="ATR77861.1"/>
    <property type="molecule type" value="Genomic_DNA"/>
</dbReference>
<comment type="function">
    <text evidence="12">Component of the F(0) channel, it forms part of the peripheral stalk, linking F(1) to F(0). The b'-subunit is a diverged and duplicated form of b found in plants and photosynthetic bacteria.</text>
</comment>
<evidence type="ECO:0000256" key="10">
    <source>
        <dbReference type="ARBA" id="ARBA00023310"/>
    </source>
</evidence>
<evidence type="ECO:0000256" key="16">
    <source>
        <dbReference type="RuleBase" id="RU003848"/>
    </source>
</evidence>
<dbReference type="CDD" id="cd06503">
    <property type="entry name" value="ATP-synt_Fo_b"/>
    <property type="match status" value="1"/>
</dbReference>
<dbReference type="InterPro" id="IPR028987">
    <property type="entry name" value="ATP_synth_B-like_membr_sf"/>
</dbReference>
<reference evidence="19 22" key="2">
    <citation type="submission" date="2017-12" db="EMBL/GenBank/DDBJ databases">
        <title>Phylogenetic diversity of female urinary microbiome.</title>
        <authorList>
            <person name="Thomas-White K."/>
            <person name="Wolfe A.J."/>
        </authorList>
    </citation>
    <scope>NUCLEOTIDE SEQUENCE [LARGE SCALE GENOMIC DNA]</scope>
    <source>
        <strain evidence="19 22">UMB0416</strain>
    </source>
</reference>
<protein>
    <recommendedName>
        <fullName evidence="15">ATP synthase subunit b</fullName>
    </recommendedName>
    <alternativeName>
        <fullName evidence="15">ATP synthase F(0) sector subunit b</fullName>
    </alternativeName>
    <alternativeName>
        <fullName evidence="15">ATPase subunit I</fullName>
    </alternativeName>
    <alternativeName>
        <fullName evidence="15">F-type ATPase subunit b</fullName>
        <shortName evidence="15">F-ATPase subunit b</shortName>
    </alternativeName>
</protein>
<evidence type="ECO:0000256" key="1">
    <source>
        <dbReference type="ARBA" id="ARBA00005513"/>
    </source>
</evidence>
<dbReference type="Pfam" id="PF00430">
    <property type="entry name" value="ATP-synt_B"/>
    <property type="match status" value="1"/>
</dbReference>
<dbReference type="GO" id="GO:0045259">
    <property type="term" value="C:proton-transporting ATP synthase complex"/>
    <property type="evidence" value="ECO:0007669"/>
    <property type="project" value="UniProtKB-KW"/>
</dbReference>
<keyword evidence="9 15" id="KW-0472">Membrane</keyword>
<keyword evidence="6 15" id="KW-0375">Hydrogen ion transport</keyword>